<gene>
    <name evidence="13" type="ORF">BN1049_01376</name>
</gene>
<comment type="subcellular location">
    <subcellularLocation>
        <location evidence="2">Cell membrane</location>
        <topology evidence="2">Peripheral membrane protein</topology>
    </subcellularLocation>
</comment>
<dbReference type="Pfam" id="PF02541">
    <property type="entry name" value="Ppx-GppA"/>
    <property type="match status" value="1"/>
</dbReference>
<keyword evidence="8" id="KW-0378">Hydrolase</keyword>
<evidence type="ECO:0000313" key="13">
    <source>
        <dbReference type="EMBL" id="CEA04149.1"/>
    </source>
</evidence>
<comment type="subunit">
    <text evidence="4">Homodimer.</text>
</comment>
<comment type="cofactor">
    <cofactor evidence="1">
        <name>Mg(2+)</name>
        <dbReference type="ChEBI" id="CHEBI:18420"/>
    </cofactor>
</comment>
<dbReference type="OrthoDB" id="9793035at2"/>
<evidence type="ECO:0000256" key="5">
    <source>
        <dbReference type="ARBA" id="ARBA00012451"/>
    </source>
</evidence>
<comment type="similarity">
    <text evidence="3">Belongs to the GppA/Ppx family.</text>
</comment>
<evidence type="ECO:0000259" key="12">
    <source>
        <dbReference type="Pfam" id="PF21447"/>
    </source>
</evidence>
<dbReference type="InterPro" id="IPR050273">
    <property type="entry name" value="GppA/Ppx_hydrolase"/>
</dbReference>
<feature type="domain" description="Ppx/GppA phosphatase N-terminal" evidence="11">
    <location>
        <begin position="26"/>
        <end position="306"/>
    </location>
</feature>
<feature type="domain" description="Ppx/GppA phosphatase C-terminal" evidence="12">
    <location>
        <begin position="314"/>
        <end position="487"/>
    </location>
</feature>
<dbReference type="EMBL" id="LK391969">
    <property type="protein sequence ID" value="CEF26445.1"/>
    <property type="molecule type" value="Genomic_DNA"/>
</dbReference>
<dbReference type="SUPFAM" id="SSF53067">
    <property type="entry name" value="Actin-like ATPase domain"/>
    <property type="match status" value="2"/>
</dbReference>
<evidence type="ECO:0000256" key="4">
    <source>
        <dbReference type="ARBA" id="ARBA00011738"/>
    </source>
</evidence>
<proteinExistence type="inferred from homology"/>
<evidence type="ECO:0000256" key="2">
    <source>
        <dbReference type="ARBA" id="ARBA00004202"/>
    </source>
</evidence>
<evidence type="ECO:0000256" key="10">
    <source>
        <dbReference type="ARBA" id="ARBA00047607"/>
    </source>
</evidence>
<name>A0A078MD90_9PSED</name>
<dbReference type="Gene3D" id="1.10.3210.10">
    <property type="entry name" value="Hypothetical protein af1432"/>
    <property type="match status" value="1"/>
</dbReference>
<evidence type="ECO:0000256" key="1">
    <source>
        <dbReference type="ARBA" id="ARBA00001946"/>
    </source>
</evidence>
<evidence type="ECO:0000256" key="9">
    <source>
        <dbReference type="ARBA" id="ARBA00023136"/>
    </source>
</evidence>
<dbReference type="GO" id="GO:0005886">
    <property type="term" value="C:plasma membrane"/>
    <property type="evidence" value="ECO:0007669"/>
    <property type="project" value="UniProtKB-SubCell"/>
</dbReference>
<organism evidence="13">
    <name type="scientific">Pseudomonas saudimassiliensis</name>
    <dbReference type="NCBI Taxonomy" id="1461581"/>
    <lineage>
        <taxon>Bacteria</taxon>
        <taxon>Pseudomonadati</taxon>
        <taxon>Pseudomonadota</taxon>
        <taxon>Gammaproteobacteria</taxon>
        <taxon>Pseudomonadales</taxon>
        <taxon>Pseudomonadaceae</taxon>
        <taxon>Pseudomonas</taxon>
    </lineage>
</organism>
<keyword evidence="7" id="KW-1003">Cell membrane</keyword>
<dbReference type="InterPro" id="IPR003695">
    <property type="entry name" value="Ppx_GppA_N"/>
</dbReference>
<evidence type="ECO:0000256" key="7">
    <source>
        <dbReference type="ARBA" id="ARBA00022475"/>
    </source>
</evidence>
<dbReference type="Pfam" id="PF21447">
    <property type="entry name" value="Ppx-GppA_III"/>
    <property type="match status" value="1"/>
</dbReference>
<dbReference type="NCBIfam" id="TIGR03706">
    <property type="entry name" value="exo_poly_only"/>
    <property type="match status" value="1"/>
</dbReference>
<dbReference type="FunFam" id="3.30.420.40:FF:000023">
    <property type="entry name" value="Guanosine-5'-triphosphate,3'-diphosphate pyrophosphatase"/>
    <property type="match status" value="1"/>
</dbReference>
<dbReference type="FunFam" id="3.30.420.150:FF:000001">
    <property type="entry name" value="Guanosine-5'-triphosphate,3'-diphosphate pyrophosphatase"/>
    <property type="match status" value="1"/>
</dbReference>
<dbReference type="PATRIC" id="fig|1461581.3.peg.1353"/>
<evidence type="ECO:0000256" key="8">
    <source>
        <dbReference type="ARBA" id="ARBA00022801"/>
    </source>
</evidence>
<dbReference type="Gene3D" id="3.30.420.40">
    <property type="match status" value="1"/>
</dbReference>
<dbReference type="GO" id="GO:0004309">
    <property type="term" value="F:exopolyphosphatase activity"/>
    <property type="evidence" value="ECO:0007669"/>
    <property type="project" value="UniProtKB-EC"/>
</dbReference>
<dbReference type="RefSeq" id="WP_044498989.1">
    <property type="nucleotide sequence ID" value="NZ_LK391969.1"/>
</dbReference>
<evidence type="ECO:0000256" key="6">
    <source>
        <dbReference type="ARBA" id="ARBA00020416"/>
    </source>
</evidence>
<sequence length="501" mass="55577">MAQTEHTDFPLVATIDLGSNSFHMVLARVDHGEIRILERLGEKVQLGAGLDDQGMLDEEAMQRGVDCLRRFAQLINGLPTGAVRIVATNTLRVARNRDVFINRAKQVLGHPVDVISGREEARLIYLGVAHTLSDDAGKRLVVDIGGGSTEFIVGERFESILRESLHIGCVSFGRQFFADGRITAARYGQAYTAARLELMPIEQSIQRLGWEGAVGASGTIRAIGQCLRGAGLTDGEVTRDGLQWLKRKVLKAGHVDKLDLPGLKADRRPILPPGLAILDALFDALGVQTMQHSEGALREGVLYEIYGRRQHEDVRERTLTALAERSHVDTEQAARVEAKALSLLGKVADSWELTDSKHADLLRWAARVHEIGMDIAHSQYHKHGAYLIEHADLPGFSRQEQQSMALLVRGHRRNLPNDERVAEVGEEGPALRRLCMLLRLAILYHHIRGFQEMPALEVKAAGKQLTLRFPPGWLKANPLTQADFAQEAQYWAKIGYTLTVR</sequence>
<dbReference type="EMBL" id="LM997413">
    <property type="protein sequence ID" value="CEA04149.1"/>
    <property type="molecule type" value="Genomic_DNA"/>
</dbReference>
<evidence type="ECO:0000259" key="11">
    <source>
        <dbReference type="Pfam" id="PF02541"/>
    </source>
</evidence>
<comment type="catalytic activity">
    <reaction evidence="10">
        <text>[phosphate](n) + H2O = [phosphate](n-1) + phosphate + H(+)</text>
        <dbReference type="Rhea" id="RHEA:21528"/>
        <dbReference type="Rhea" id="RHEA-COMP:9859"/>
        <dbReference type="Rhea" id="RHEA-COMP:14279"/>
        <dbReference type="ChEBI" id="CHEBI:15377"/>
        <dbReference type="ChEBI" id="CHEBI:15378"/>
        <dbReference type="ChEBI" id="CHEBI:16838"/>
        <dbReference type="ChEBI" id="CHEBI:43474"/>
        <dbReference type="EC" id="3.6.1.11"/>
    </reaction>
</comment>
<dbReference type="InterPro" id="IPR048950">
    <property type="entry name" value="Ppx_GppA_C"/>
</dbReference>
<dbReference type="InterPro" id="IPR030673">
    <property type="entry name" value="PyroPPase_GppA_Ppx"/>
</dbReference>
<dbReference type="CDD" id="cd24053">
    <property type="entry name" value="ASKHA_NBD_EcPPX-GppA-like"/>
    <property type="match status" value="1"/>
</dbReference>
<dbReference type="SUPFAM" id="SSF109604">
    <property type="entry name" value="HD-domain/PDEase-like"/>
    <property type="match status" value="1"/>
</dbReference>
<dbReference type="AlphaFoldDB" id="A0A078MD90"/>
<dbReference type="PANTHER" id="PTHR30005">
    <property type="entry name" value="EXOPOLYPHOSPHATASE"/>
    <property type="match status" value="1"/>
</dbReference>
<protein>
    <recommendedName>
        <fullName evidence="6">Exopolyphosphatase</fullName>
        <ecNumber evidence="5">3.6.1.11</ecNumber>
    </recommendedName>
</protein>
<keyword evidence="9" id="KW-0472">Membrane</keyword>
<accession>A0A078MD90</accession>
<dbReference type="InterPro" id="IPR043129">
    <property type="entry name" value="ATPase_NBD"/>
</dbReference>
<dbReference type="InterPro" id="IPR022371">
    <property type="entry name" value="Exopolyphosphatase"/>
</dbReference>
<dbReference type="PANTHER" id="PTHR30005:SF14">
    <property type="entry name" value="EXOPOLYPHOSPHATASE"/>
    <property type="match status" value="1"/>
</dbReference>
<dbReference type="Gene3D" id="3.30.420.150">
    <property type="entry name" value="Exopolyphosphatase. Domain 2"/>
    <property type="match status" value="1"/>
</dbReference>
<reference evidence="13" key="1">
    <citation type="submission" date="2014-07" db="EMBL/GenBank/DDBJ databases">
        <authorList>
            <person name="Urmite Genomes Urmite Genomes"/>
        </authorList>
    </citation>
    <scope>NUCLEOTIDE SEQUENCE</scope>
    <source>
        <strain evidence="13">12M76_air</strain>
    </source>
</reference>
<dbReference type="GO" id="GO:0006798">
    <property type="term" value="P:polyphosphate catabolic process"/>
    <property type="evidence" value="ECO:0007669"/>
    <property type="project" value="TreeGrafter"/>
</dbReference>
<dbReference type="EC" id="3.6.1.11" evidence="5"/>
<dbReference type="PIRSF" id="PIRSF001267">
    <property type="entry name" value="Pyrophosphatase_GppA_Ppx"/>
    <property type="match status" value="1"/>
</dbReference>
<evidence type="ECO:0000256" key="3">
    <source>
        <dbReference type="ARBA" id="ARBA00007125"/>
    </source>
</evidence>